<evidence type="ECO:0008006" key="4">
    <source>
        <dbReference type="Google" id="ProtNLM"/>
    </source>
</evidence>
<evidence type="ECO:0000313" key="2">
    <source>
        <dbReference type="EMBL" id="CAK9106879.1"/>
    </source>
</evidence>
<protein>
    <recommendedName>
        <fullName evidence="4">1-alkyl-2-acetylglycerophosphocholine esterase</fullName>
    </recommendedName>
</protein>
<gene>
    <name evidence="1" type="ORF">CCMP2556_LOCUS49477</name>
    <name evidence="2" type="ORF">CCMP2556_LOCUS49901</name>
</gene>
<sequence>MALLGHHLLEHIDGDAGGLVLCGHSYGTSVAWTMAEGLLRMGLGPLVKGLVDLDPRWFLVRAAEVPCVPRALAHSLGRVHFHLPLEQFTFVVPTVPLAE</sequence>
<proteinExistence type="predicted"/>
<dbReference type="Proteomes" id="UP001642484">
    <property type="component" value="Unassembled WGS sequence"/>
</dbReference>
<comment type="caution">
    <text evidence="2">The sequence shown here is derived from an EMBL/GenBank/DDBJ whole genome shotgun (WGS) entry which is preliminary data.</text>
</comment>
<keyword evidence="3" id="KW-1185">Reference proteome</keyword>
<evidence type="ECO:0000313" key="3">
    <source>
        <dbReference type="Proteomes" id="UP001642484"/>
    </source>
</evidence>
<reference evidence="2 3" key="1">
    <citation type="submission" date="2024-02" db="EMBL/GenBank/DDBJ databases">
        <authorList>
            <person name="Chen Y."/>
            <person name="Shah S."/>
            <person name="Dougan E. K."/>
            <person name="Thang M."/>
            <person name="Chan C."/>
        </authorList>
    </citation>
    <scope>NUCLEOTIDE SEQUENCE [LARGE SCALE GENOMIC DNA]</scope>
</reference>
<dbReference type="SUPFAM" id="SSF53474">
    <property type="entry name" value="alpha/beta-Hydrolases"/>
    <property type="match status" value="1"/>
</dbReference>
<dbReference type="EMBL" id="CAXAMN010026805">
    <property type="protein sequence ID" value="CAK9105795.1"/>
    <property type="molecule type" value="Genomic_DNA"/>
</dbReference>
<name>A0ABP0S3E2_9DINO</name>
<dbReference type="InterPro" id="IPR029058">
    <property type="entry name" value="AB_hydrolase_fold"/>
</dbReference>
<organism evidence="2 3">
    <name type="scientific">Durusdinium trenchii</name>
    <dbReference type="NCBI Taxonomy" id="1381693"/>
    <lineage>
        <taxon>Eukaryota</taxon>
        <taxon>Sar</taxon>
        <taxon>Alveolata</taxon>
        <taxon>Dinophyceae</taxon>
        <taxon>Suessiales</taxon>
        <taxon>Symbiodiniaceae</taxon>
        <taxon>Durusdinium</taxon>
    </lineage>
</organism>
<dbReference type="EMBL" id="CAXAMN010026917">
    <property type="protein sequence ID" value="CAK9106879.1"/>
    <property type="molecule type" value="Genomic_DNA"/>
</dbReference>
<evidence type="ECO:0000313" key="1">
    <source>
        <dbReference type="EMBL" id="CAK9105795.1"/>
    </source>
</evidence>
<accession>A0ABP0S3E2</accession>